<gene>
    <name evidence="3" type="ORF">M0811_09737</name>
</gene>
<feature type="compositionally biased region" description="Polar residues" evidence="1">
    <location>
        <begin position="509"/>
        <end position="522"/>
    </location>
</feature>
<reference evidence="3" key="1">
    <citation type="submission" date="2022-10" db="EMBL/GenBank/DDBJ databases">
        <title>Novel sulphate-reducing endosymbionts in the free-living metamonad Anaeramoeba.</title>
        <authorList>
            <person name="Jerlstrom-Hultqvist J."/>
            <person name="Cepicka I."/>
            <person name="Gallot-Lavallee L."/>
            <person name="Salas-Leiva D."/>
            <person name="Curtis B.A."/>
            <person name="Zahonova K."/>
            <person name="Pipaliya S."/>
            <person name="Dacks J."/>
            <person name="Roger A.J."/>
        </authorList>
    </citation>
    <scope>NUCLEOTIDE SEQUENCE</scope>
    <source>
        <strain evidence="3">BMAN</strain>
    </source>
</reference>
<feature type="compositionally biased region" description="Basic and acidic residues" evidence="1">
    <location>
        <begin position="492"/>
        <end position="508"/>
    </location>
</feature>
<feature type="compositionally biased region" description="Low complexity" evidence="1">
    <location>
        <begin position="253"/>
        <end position="265"/>
    </location>
</feature>
<accession>A0A9Q0LG20</accession>
<feature type="transmembrane region" description="Helical" evidence="2">
    <location>
        <begin position="120"/>
        <end position="138"/>
    </location>
</feature>
<feature type="region of interest" description="Disordered" evidence="1">
    <location>
        <begin position="299"/>
        <end position="329"/>
    </location>
</feature>
<dbReference type="OMA" id="SIFSSHW"/>
<feature type="compositionally biased region" description="Pro residues" evidence="1">
    <location>
        <begin position="402"/>
        <end position="463"/>
    </location>
</feature>
<dbReference type="InterPro" id="IPR051425">
    <property type="entry name" value="Formin_Homology"/>
</dbReference>
<dbReference type="Proteomes" id="UP001149090">
    <property type="component" value="Unassembled WGS sequence"/>
</dbReference>
<feature type="region of interest" description="Disordered" evidence="1">
    <location>
        <begin position="382"/>
        <end position="642"/>
    </location>
</feature>
<feature type="compositionally biased region" description="Polar residues" evidence="1">
    <location>
        <begin position="386"/>
        <end position="398"/>
    </location>
</feature>
<feature type="compositionally biased region" description="Polar residues" evidence="1">
    <location>
        <begin position="577"/>
        <end position="596"/>
    </location>
</feature>
<keyword evidence="2" id="KW-0472">Membrane</keyword>
<evidence type="ECO:0000256" key="2">
    <source>
        <dbReference type="SAM" id="Phobius"/>
    </source>
</evidence>
<evidence type="ECO:0000256" key="1">
    <source>
        <dbReference type="SAM" id="MobiDB-lite"/>
    </source>
</evidence>
<name>A0A9Q0LG20_ANAIG</name>
<feature type="compositionally biased region" description="Polar residues" evidence="1">
    <location>
        <begin position="307"/>
        <end position="321"/>
    </location>
</feature>
<comment type="caution">
    <text evidence="3">The sequence shown here is derived from an EMBL/GenBank/DDBJ whole genome shotgun (WGS) entry which is preliminary data.</text>
</comment>
<dbReference type="PANTHER" id="PTHR45725">
    <property type="entry name" value="FORMIN HOMOLOGY 2 FAMILY MEMBER"/>
    <property type="match status" value="1"/>
</dbReference>
<keyword evidence="2" id="KW-0812">Transmembrane</keyword>
<sequence>MKAKLKNFFLFIVPILAVALSIILSNWREGKVKGTTTFGKEINVEVRIGVRDIKIVEKVNGSSETKIMLLSEVGNQLELSSIFSSHWTKLYQINLWIGIAFLFAILLNIISTFFNFVMKFFGWIPSLIYTLGILLFYFKNPNLDDMLFNSQSSIWPLNQEGRLNQSQIMNLSYSFFLAIFGAFSSLIFWFIALKFLQTEREKEKKPEETPQKLVHTKSSTNQPKKAPLKRTNSQKKTQTRTQGKKSVPDSQIKKPQNKLQQVQKQKIQIEKKLNQEIKKLKEEKRAMEDQLMELSGMYEELSKKTSPELSNKSGDGNTQSNSKDEKIISNDQNQIESLKKELNLSYQKVEILTNRNAALNKKIKKFELEKINWEKKAKEFEKELNQLKNQKPTAILTNTTGGPPPPTGGPPPPTGGPPPPTGGPPPPTGGPPPPTGGPPPPMGGPPPPMGGPPPPKGGPPPPKGGAQNPAGPMSLDLLSSITSFKKNNLRKTIIDDKSAPKLKTEDKSTPSPVQKTSNTKANSGGGFNLAELALGQRGRLRRVEPQENKSNSGGGFSLAELALGQRGRLKRVEPQENKSNSADGSNTTKAITNQRNNLRRVPPKTQNKSNSADGSNTTKTITNQRNNLKKVPQTQKKTSGKK</sequence>
<feature type="transmembrane region" description="Helical" evidence="2">
    <location>
        <begin position="93"/>
        <end position="113"/>
    </location>
</feature>
<organism evidence="3 4">
    <name type="scientific">Anaeramoeba ignava</name>
    <name type="common">Anaerobic marine amoeba</name>
    <dbReference type="NCBI Taxonomy" id="1746090"/>
    <lineage>
        <taxon>Eukaryota</taxon>
        <taxon>Metamonada</taxon>
        <taxon>Anaeramoebidae</taxon>
        <taxon>Anaeramoeba</taxon>
    </lineage>
</organism>
<feature type="compositionally biased region" description="Polar residues" evidence="1">
    <location>
        <begin position="604"/>
        <end position="642"/>
    </location>
</feature>
<keyword evidence="2" id="KW-1133">Transmembrane helix</keyword>
<proteinExistence type="predicted"/>
<evidence type="ECO:0000313" key="4">
    <source>
        <dbReference type="Proteomes" id="UP001149090"/>
    </source>
</evidence>
<protein>
    <submittedName>
        <fullName evidence="3">A-type inclusion protein</fullName>
    </submittedName>
</protein>
<dbReference type="EMBL" id="JAPDFW010000083">
    <property type="protein sequence ID" value="KAJ5072093.1"/>
    <property type="molecule type" value="Genomic_DNA"/>
</dbReference>
<feature type="region of interest" description="Disordered" evidence="1">
    <location>
        <begin position="202"/>
        <end position="265"/>
    </location>
</feature>
<dbReference type="AlphaFoldDB" id="A0A9Q0LG20"/>
<feature type="transmembrane region" description="Helical" evidence="2">
    <location>
        <begin position="7"/>
        <end position="27"/>
    </location>
</feature>
<keyword evidence="4" id="KW-1185">Reference proteome</keyword>
<dbReference type="PANTHER" id="PTHR45725:SF1">
    <property type="entry name" value="DISHEVELLED ASSOCIATED ACTIVATOR OF MORPHOGENESIS, ISOFORM D"/>
    <property type="match status" value="1"/>
</dbReference>
<feature type="transmembrane region" description="Helical" evidence="2">
    <location>
        <begin position="173"/>
        <end position="196"/>
    </location>
</feature>
<feature type="compositionally biased region" description="Low complexity" evidence="1">
    <location>
        <begin position="234"/>
        <end position="245"/>
    </location>
</feature>
<evidence type="ECO:0000313" key="3">
    <source>
        <dbReference type="EMBL" id="KAJ5072093.1"/>
    </source>
</evidence>
<feature type="compositionally biased region" description="Polar residues" evidence="1">
    <location>
        <begin position="477"/>
        <end position="486"/>
    </location>
</feature>